<keyword evidence="4" id="KW-1185">Reference proteome</keyword>
<name>A0ABU3GXH0_9SPHI</name>
<accession>A0ABU3GXH0</accession>
<dbReference type="InterPro" id="IPR011042">
    <property type="entry name" value="6-blade_b-propeller_TolB-like"/>
</dbReference>
<organism evidence="3 4">
    <name type="scientific">Mucilaginibacter terrae</name>
    <dbReference type="NCBI Taxonomy" id="1955052"/>
    <lineage>
        <taxon>Bacteria</taxon>
        <taxon>Pseudomonadati</taxon>
        <taxon>Bacteroidota</taxon>
        <taxon>Sphingobacteriia</taxon>
        <taxon>Sphingobacteriales</taxon>
        <taxon>Sphingobacteriaceae</taxon>
        <taxon>Mucilaginibacter</taxon>
    </lineage>
</organism>
<dbReference type="SUPFAM" id="SSF82171">
    <property type="entry name" value="DPP6 N-terminal domain-like"/>
    <property type="match status" value="1"/>
</dbReference>
<keyword evidence="1" id="KW-0378">Hydrolase</keyword>
<dbReference type="Gene3D" id="3.40.50.1820">
    <property type="entry name" value="alpha/beta hydrolase"/>
    <property type="match status" value="1"/>
</dbReference>
<evidence type="ECO:0000259" key="2">
    <source>
        <dbReference type="Pfam" id="PF00326"/>
    </source>
</evidence>
<dbReference type="InterPro" id="IPR001375">
    <property type="entry name" value="Peptidase_S9_cat"/>
</dbReference>
<dbReference type="PANTHER" id="PTHR42776:SF27">
    <property type="entry name" value="DIPEPTIDYL PEPTIDASE FAMILY MEMBER 6"/>
    <property type="match status" value="1"/>
</dbReference>
<comment type="caution">
    <text evidence="3">The sequence shown here is derived from an EMBL/GenBank/DDBJ whole genome shotgun (WGS) entry which is preliminary data.</text>
</comment>
<keyword evidence="3" id="KW-0645">Protease</keyword>
<evidence type="ECO:0000313" key="3">
    <source>
        <dbReference type="EMBL" id="MDT3404462.1"/>
    </source>
</evidence>
<dbReference type="Proteomes" id="UP001258315">
    <property type="component" value="Unassembled WGS sequence"/>
</dbReference>
<dbReference type="Pfam" id="PF00326">
    <property type="entry name" value="Peptidase_S9"/>
    <property type="match status" value="1"/>
</dbReference>
<evidence type="ECO:0000313" key="4">
    <source>
        <dbReference type="Proteomes" id="UP001258315"/>
    </source>
</evidence>
<dbReference type="PROSITE" id="PS51257">
    <property type="entry name" value="PROKAR_LIPOPROTEIN"/>
    <property type="match status" value="1"/>
</dbReference>
<keyword evidence="3" id="KW-0031">Aminopeptidase</keyword>
<dbReference type="EMBL" id="JAVLVU010000001">
    <property type="protein sequence ID" value="MDT3404462.1"/>
    <property type="molecule type" value="Genomic_DNA"/>
</dbReference>
<evidence type="ECO:0000256" key="1">
    <source>
        <dbReference type="ARBA" id="ARBA00022801"/>
    </source>
</evidence>
<dbReference type="SUPFAM" id="SSF53474">
    <property type="entry name" value="alpha/beta-Hydrolases"/>
    <property type="match status" value="1"/>
</dbReference>
<dbReference type="GO" id="GO:0004177">
    <property type="term" value="F:aminopeptidase activity"/>
    <property type="evidence" value="ECO:0007669"/>
    <property type="project" value="UniProtKB-KW"/>
</dbReference>
<sequence>MKENGPIKMLSRLKYFLLIIILPVFFSCHEEEHRQIPVRDFFKTPDKSFFKISPDGKYLSYLKPYKERQNLFILSLADGKERMATSFTDNSVRDYTWTFNNQLIFSQDVNEMDEFKMYALDVNTLQTRTLLTQSKTRIKLLSRNRLNPAEVTIIMNKRNPATFDVYRLNTKNNELTLYINNPGNITDWYPDNNGKILLAKASDGVDETILYRANEQAPFKPIIKNNFKNKVDPVAFTAAGKTFYALSNVNRDKTALVEINANTGREEKFIYATDKADILDVSYSRNKHRLEYVGWEDAWPHKHCLNAEMDSIYKNLKRKLNKGAIRFVDRDTAETKFVITTYTDRNPGTSYLYEKATDKLTQLSNLNTSLKPEELCAMKPVSFKASDGMLINGYLTLPLGSKQKDLPVVVLPHDGPWNRNNWGYSAEVQFLANRGYAVFQINYRGSTGYGKAFMSAGFKQIGGKIQSDIYDGVQWLIKEEIADPKKIAIMGARFGGFSALYGMSFHPEVYNCAVVQYGLINFFNYLKDVPPFFKPRLQMTYEMVGNPETDANMFRAISPVFHTDKIKGPVLMFQGAKDPRANISELNQFVRALQKNNVTVKYVLKDNERQFFKSEHNRMDMYSEIEKFLNNHMKVKQ</sequence>
<dbReference type="PANTHER" id="PTHR42776">
    <property type="entry name" value="SERINE PEPTIDASE S9 FAMILY MEMBER"/>
    <property type="match status" value="1"/>
</dbReference>
<gene>
    <name evidence="3" type="ORF">QE417_003534</name>
</gene>
<reference evidence="4" key="1">
    <citation type="submission" date="2023-07" db="EMBL/GenBank/DDBJ databases">
        <title>Functional and genomic diversity of the sorghum phyllosphere microbiome.</title>
        <authorList>
            <person name="Shade A."/>
        </authorList>
    </citation>
    <scope>NUCLEOTIDE SEQUENCE [LARGE SCALE GENOMIC DNA]</scope>
    <source>
        <strain evidence="4">SORGH_AS_0422</strain>
    </source>
</reference>
<protein>
    <submittedName>
        <fullName evidence="3">Dipeptidyl aminopeptidase/acylaminoacyl peptidase</fullName>
    </submittedName>
</protein>
<proteinExistence type="predicted"/>
<dbReference type="Gene3D" id="2.120.10.30">
    <property type="entry name" value="TolB, C-terminal domain"/>
    <property type="match status" value="1"/>
</dbReference>
<dbReference type="InterPro" id="IPR029058">
    <property type="entry name" value="AB_hydrolase_fold"/>
</dbReference>
<feature type="domain" description="Peptidase S9 prolyl oligopeptidase catalytic" evidence="2">
    <location>
        <begin position="422"/>
        <end position="634"/>
    </location>
</feature>